<organism evidence="3 4">
    <name type="scientific">Datura stramonium</name>
    <name type="common">Jimsonweed</name>
    <name type="synonym">Common thornapple</name>
    <dbReference type="NCBI Taxonomy" id="4076"/>
    <lineage>
        <taxon>Eukaryota</taxon>
        <taxon>Viridiplantae</taxon>
        <taxon>Streptophyta</taxon>
        <taxon>Embryophyta</taxon>
        <taxon>Tracheophyta</taxon>
        <taxon>Spermatophyta</taxon>
        <taxon>Magnoliopsida</taxon>
        <taxon>eudicotyledons</taxon>
        <taxon>Gunneridae</taxon>
        <taxon>Pentapetalae</taxon>
        <taxon>asterids</taxon>
        <taxon>lamiids</taxon>
        <taxon>Solanales</taxon>
        <taxon>Solanaceae</taxon>
        <taxon>Solanoideae</taxon>
        <taxon>Datureae</taxon>
        <taxon>Datura</taxon>
    </lineage>
</organism>
<evidence type="ECO:0000256" key="1">
    <source>
        <dbReference type="SAM" id="MobiDB-lite"/>
    </source>
</evidence>
<sequence>MQGPYSPVSSPPTTDTPISAPSDSGALPPSSIGATPSGSPTESLNVASLNRFVVVGTAFVAIFATSLMF</sequence>
<evidence type="ECO:0000313" key="4">
    <source>
        <dbReference type="Proteomes" id="UP000823775"/>
    </source>
</evidence>
<feature type="region of interest" description="Disordered" evidence="1">
    <location>
        <begin position="1"/>
        <end position="42"/>
    </location>
</feature>
<dbReference type="Proteomes" id="UP000823775">
    <property type="component" value="Unassembled WGS sequence"/>
</dbReference>
<evidence type="ECO:0000313" key="3">
    <source>
        <dbReference type="EMBL" id="MCD7464793.1"/>
    </source>
</evidence>
<keyword evidence="4" id="KW-1185">Reference proteome</keyword>
<keyword evidence="2" id="KW-0812">Transmembrane</keyword>
<feature type="compositionally biased region" description="Low complexity" evidence="1">
    <location>
        <begin position="1"/>
        <end position="24"/>
    </location>
</feature>
<gene>
    <name evidence="3" type="ORF">HAX54_053423</name>
</gene>
<dbReference type="EMBL" id="JACEIK010000994">
    <property type="protein sequence ID" value="MCD7464793.1"/>
    <property type="molecule type" value="Genomic_DNA"/>
</dbReference>
<feature type="transmembrane region" description="Helical" evidence="2">
    <location>
        <begin position="49"/>
        <end position="68"/>
    </location>
</feature>
<feature type="compositionally biased region" description="Polar residues" evidence="1">
    <location>
        <begin position="32"/>
        <end position="42"/>
    </location>
</feature>
<keyword evidence="2" id="KW-0472">Membrane</keyword>
<keyword evidence="2" id="KW-1133">Transmembrane helix</keyword>
<reference evidence="3 4" key="1">
    <citation type="journal article" date="2021" name="BMC Genomics">
        <title>Datura genome reveals duplications of psychoactive alkaloid biosynthetic genes and high mutation rate following tissue culture.</title>
        <authorList>
            <person name="Rajewski A."/>
            <person name="Carter-House D."/>
            <person name="Stajich J."/>
            <person name="Litt A."/>
        </authorList>
    </citation>
    <scope>NUCLEOTIDE SEQUENCE [LARGE SCALE GENOMIC DNA]</scope>
    <source>
        <strain evidence="3">AR-01</strain>
    </source>
</reference>
<accession>A0ABS8T1F9</accession>
<name>A0ABS8T1F9_DATST</name>
<protein>
    <submittedName>
        <fullName evidence="3">Uncharacterized protein</fullName>
    </submittedName>
</protein>
<proteinExistence type="predicted"/>
<evidence type="ECO:0000256" key="2">
    <source>
        <dbReference type="SAM" id="Phobius"/>
    </source>
</evidence>
<comment type="caution">
    <text evidence="3">The sequence shown here is derived from an EMBL/GenBank/DDBJ whole genome shotgun (WGS) entry which is preliminary data.</text>
</comment>